<evidence type="ECO:0000313" key="1">
    <source>
        <dbReference type="EMBL" id="CAD9073393.1"/>
    </source>
</evidence>
<name>A0A7S1PCX8_9ALVE</name>
<dbReference type="AlphaFoldDB" id="A0A7S1PCX8"/>
<proteinExistence type="predicted"/>
<protein>
    <submittedName>
        <fullName evidence="1">Uncharacterized protein</fullName>
    </submittedName>
</protein>
<sequence>MSHLPIAEHRAAVHPNAIVSESNADDGHPGVMKTMKVPTTGAAAAAFSACLHLQWQPLIRVHTKGPHSKVSVSSFISSSSVRFTSKWVLRRSTTHCTTELPTIHPHFHFHRSPSAAAEEEKRRQR</sequence>
<gene>
    <name evidence="1" type="ORF">VBRA1451_LOCUS28476</name>
</gene>
<dbReference type="EMBL" id="HBGB01048606">
    <property type="protein sequence ID" value="CAD9073393.1"/>
    <property type="molecule type" value="Transcribed_RNA"/>
</dbReference>
<reference evidence="1" key="1">
    <citation type="submission" date="2021-01" db="EMBL/GenBank/DDBJ databases">
        <authorList>
            <person name="Corre E."/>
            <person name="Pelletier E."/>
            <person name="Niang G."/>
            <person name="Scheremetjew M."/>
            <person name="Finn R."/>
            <person name="Kale V."/>
            <person name="Holt S."/>
            <person name="Cochrane G."/>
            <person name="Meng A."/>
            <person name="Brown T."/>
            <person name="Cohen L."/>
        </authorList>
    </citation>
    <scope>NUCLEOTIDE SEQUENCE</scope>
    <source>
        <strain evidence="1">CCMP3346</strain>
    </source>
</reference>
<organism evidence="1">
    <name type="scientific">Vitrella brassicaformis</name>
    <dbReference type="NCBI Taxonomy" id="1169539"/>
    <lineage>
        <taxon>Eukaryota</taxon>
        <taxon>Sar</taxon>
        <taxon>Alveolata</taxon>
        <taxon>Colpodellida</taxon>
        <taxon>Vitrellaceae</taxon>
        <taxon>Vitrella</taxon>
    </lineage>
</organism>
<accession>A0A7S1PCX8</accession>